<keyword evidence="4" id="KW-1185">Reference proteome</keyword>
<organism evidence="3 4">
    <name type="scientific">Elysia crispata</name>
    <name type="common">lettuce slug</name>
    <dbReference type="NCBI Taxonomy" id="231223"/>
    <lineage>
        <taxon>Eukaryota</taxon>
        <taxon>Metazoa</taxon>
        <taxon>Spiralia</taxon>
        <taxon>Lophotrochozoa</taxon>
        <taxon>Mollusca</taxon>
        <taxon>Gastropoda</taxon>
        <taxon>Heterobranchia</taxon>
        <taxon>Euthyneura</taxon>
        <taxon>Panpulmonata</taxon>
        <taxon>Sacoglossa</taxon>
        <taxon>Placobranchoidea</taxon>
        <taxon>Plakobranchidae</taxon>
        <taxon>Elysia</taxon>
    </lineage>
</organism>
<dbReference type="AlphaFoldDB" id="A0AAE1CJT2"/>
<comment type="caution">
    <text evidence="3">The sequence shown here is derived from an EMBL/GenBank/DDBJ whole genome shotgun (WGS) entry which is preliminary data.</text>
</comment>
<evidence type="ECO:0000256" key="1">
    <source>
        <dbReference type="SAM" id="MobiDB-lite"/>
    </source>
</evidence>
<feature type="domain" description="PiggyBac transposable element-derived protein" evidence="2">
    <location>
        <begin position="31"/>
        <end position="192"/>
    </location>
</feature>
<sequence length="200" mass="22790">MTNLFPESRTPSKNILKIPKQRTPSTNNMTSPVEAFLSYIDNNIIQNLVDCTNIEGARERNAQWKETGFIEIRAFIGCLIHTGALHQHGISVELLFSPVDGNSLACSAFSVKRFSNLLNHLRFDDKSTRSVRRARDVFAPIRDLWDTFHRNLAKFYVPGENITVDEQLVPFRGRCSFIQYIPSKPDKYGIKIAIHQPTTP</sequence>
<dbReference type="EMBL" id="JAWDGP010007871">
    <property type="protein sequence ID" value="KAK3701972.1"/>
    <property type="molecule type" value="Genomic_DNA"/>
</dbReference>
<feature type="region of interest" description="Disordered" evidence="1">
    <location>
        <begin position="1"/>
        <end position="27"/>
    </location>
</feature>
<proteinExistence type="predicted"/>
<dbReference type="InterPro" id="IPR029526">
    <property type="entry name" value="PGBD"/>
</dbReference>
<dbReference type="PANTHER" id="PTHR46599:SF6">
    <property type="entry name" value="DUAL SPECIFICITY PHOSPHATASE 26"/>
    <property type="match status" value="1"/>
</dbReference>
<name>A0AAE1CJT2_9GAST</name>
<evidence type="ECO:0000259" key="2">
    <source>
        <dbReference type="Pfam" id="PF13843"/>
    </source>
</evidence>
<dbReference type="Pfam" id="PF13843">
    <property type="entry name" value="DDE_Tnp_1_7"/>
    <property type="match status" value="1"/>
</dbReference>
<protein>
    <recommendedName>
        <fullName evidence="2">PiggyBac transposable element-derived protein domain-containing protein</fullName>
    </recommendedName>
</protein>
<dbReference type="PANTHER" id="PTHR46599">
    <property type="entry name" value="PIGGYBAC TRANSPOSABLE ELEMENT-DERIVED PROTEIN 4"/>
    <property type="match status" value="1"/>
</dbReference>
<accession>A0AAE1CJT2</accession>
<feature type="compositionally biased region" description="Polar residues" evidence="1">
    <location>
        <begin position="1"/>
        <end position="13"/>
    </location>
</feature>
<dbReference type="Proteomes" id="UP001283361">
    <property type="component" value="Unassembled WGS sequence"/>
</dbReference>
<reference evidence="3" key="1">
    <citation type="journal article" date="2023" name="G3 (Bethesda)">
        <title>A reference genome for the long-term kleptoplast-retaining sea slug Elysia crispata morphotype clarki.</title>
        <authorList>
            <person name="Eastman K.E."/>
            <person name="Pendleton A.L."/>
            <person name="Shaikh M.A."/>
            <person name="Suttiyut T."/>
            <person name="Ogas R."/>
            <person name="Tomko P."/>
            <person name="Gavelis G."/>
            <person name="Widhalm J.R."/>
            <person name="Wisecaver J.H."/>
        </authorList>
    </citation>
    <scope>NUCLEOTIDE SEQUENCE</scope>
    <source>
        <strain evidence="3">ECLA1</strain>
    </source>
</reference>
<gene>
    <name evidence="3" type="ORF">RRG08_017862</name>
</gene>
<evidence type="ECO:0000313" key="3">
    <source>
        <dbReference type="EMBL" id="KAK3701972.1"/>
    </source>
</evidence>
<evidence type="ECO:0000313" key="4">
    <source>
        <dbReference type="Proteomes" id="UP001283361"/>
    </source>
</evidence>